<comment type="catalytic activity">
    <reaction evidence="4">
        <text>N-terminal L-aspartyl-[protein] + L-leucyl-tRNA(Leu) = N-terminal L-leucyl-L-aspartyl-[protein] + tRNA(Leu) + H(+)</text>
        <dbReference type="Rhea" id="RHEA:50420"/>
        <dbReference type="Rhea" id="RHEA-COMP:9613"/>
        <dbReference type="Rhea" id="RHEA-COMP:9622"/>
        <dbReference type="Rhea" id="RHEA-COMP:12669"/>
        <dbReference type="Rhea" id="RHEA-COMP:12674"/>
        <dbReference type="ChEBI" id="CHEBI:15378"/>
        <dbReference type="ChEBI" id="CHEBI:64720"/>
        <dbReference type="ChEBI" id="CHEBI:78442"/>
        <dbReference type="ChEBI" id="CHEBI:78494"/>
        <dbReference type="ChEBI" id="CHEBI:133042"/>
        <dbReference type="EC" id="2.3.2.29"/>
    </reaction>
</comment>
<reference evidence="7 8" key="1">
    <citation type="submission" date="2016-12" db="EMBL/GenBank/DDBJ databases">
        <authorList>
            <person name="Song W.-J."/>
            <person name="Kurnit D.M."/>
        </authorList>
    </citation>
    <scope>NUCLEOTIDE SEQUENCE [LARGE SCALE GENOMIC DNA]</scope>
    <source>
        <strain evidence="7 8">175</strain>
    </source>
</reference>
<dbReference type="SUPFAM" id="SSF55729">
    <property type="entry name" value="Acyl-CoA N-acyltransferases (Nat)"/>
    <property type="match status" value="1"/>
</dbReference>
<dbReference type="GO" id="GO:0071596">
    <property type="term" value="P:ubiquitin-dependent protein catabolic process via the N-end rule pathway"/>
    <property type="evidence" value="ECO:0007669"/>
    <property type="project" value="InterPro"/>
</dbReference>
<feature type="domain" description="N-end rule aminoacyl transferase C-terminal" evidence="6">
    <location>
        <begin position="103"/>
        <end position="223"/>
    </location>
</feature>
<keyword evidence="2 4" id="KW-0808">Transferase</keyword>
<sequence>MKSIPLYLGYEHDCDYLPGQRARMAYVSPRVALDPVLYTRLAASGFRRSGDLVYRPHCLDCSACVPVRIPAVRFQPSRAQRRVAKLNADLRVVRKYDVFDERHYRLYMRYLESRHADGHMALSSPEDYIQFVGSDWGDTGLYEFLEGDELRAVAVVDHLSDGLSAVYTFYDPEAPRRSLGTQAVLWQIDEARRRGLPWVYLGFWISGCRKMAYKDAFRPFEVLREGGWTPWDGGGNARV</sequence>
<keyword evidence="8" id="KW-1185">Reference proteome</keyword>
<dbReference type="RefSeq" id="WP_085213736.1">
    <property type="nucleotide sequence ID" value="NZ_FXAM01000001.1"/>
</dbReference>
<dbReference type="InterPro" id="IPR017138">
    <property type="entry name" value="Asp_Glu_LeuTrfase"/>
</dbReference>
<accession>A0A1Y6CYQ6</accession>
<keyword evidence="3 4" id="KW-0012">Acyltransferase</keyword>
<dbReference type="OrthoDB" id="9782022at2"/>
<dbReference type="InterPro" id="IPR030700">
    <property type="entry name" value="N-end_Aminoacyl_Trfase"/>
</dbReference>
<evidence type="ECO:0000256" key="1">
    <source>
        <dbReference type="ARBA" id="ARBA00022490"/>
    </source>
</evidence>
<dbReference type="GO" id="GO:0008914">
    <property type="term" value="F:leucyl-tRNA--protein transferase activity"/>
    <property type="evidence" value="ECO:0007669"/>
    <property type="project" value="UniProtKB-UniRule"/>
</dbReference>
<dbReference type="InterPro" id="IPR007472">
    <property type="entry name" value="N-end_Aminoacyl_Trfase_C"/>
</dbReference>
<dbReference type="Proteomes" id="UP000192923">
    <property type="component" value="Unassembled WGS sequence"/>
</dbReference>
<dbReference type="HAMAP" id="MF_00689">
    <property type="entry name" value="Bpt"/>
    <property type="match status" value="1"/>
</dbReference>
<dbReference type="PANTHER" id="PTHR21367:SF1">
    <property type="entry name" value="ARGINYL-TRNA--PROTEIN TRANSFERASE 1"/>
    <property type="match status" value="1"/>
</dbReference>
<dbReference type="InterPro" id="IPR007471">
    <property type="entry name" value="N-end_Aminoacyl_Trfase_N"/>
</dbReference>
<comment type="similarity">
    <text evidence="4">Belongs to the R-transferase family. Bpt subfamily.</text>
</comment>
<dbReference type="PIRSF" id="PIRSF037208">
    <property type="entry name" value="ATE_pro_prd"/>
    <property type="match status" value="1"/>
</dbReference>
<dbReference type="AlphaFoldDB" id="A0A1Y6CYQ6"/>
<dbReference type="STRING" id="1760988.SAMN02949497_2845"/>
<dbReference type="NCBIfam" id="NF002342">
    <property type="entry name" value="PRK01305.1-3"/>
    <property type="match status" value="1"/>
</dbReference>
<dbReference type="NCBIfam" id="NF002341">
    <property type="entry name" value="PRK01305.1-1"/>
    <property type="match status" value="1"/>
</dbReference>
<dbReference type="EMBL" id="FXAM01000001">
    <property type="protein sequence ID" value="SMF95481.1"/>
    <property type="molecule type" value="Genomic_DNA"/>
</dbReference>
<protein>
    <recommendedName>
        <fullName evidence="4">Aspartate/glutamate leucyltransferase</fullName>
        <ecNumber evidence="4">2.3.2.29</ecNumber>
    </recommendedName>
</protein>
<evidence type="ECO:0000259" key="6">
    <source>
        <dbReference type="Pfam" id="PF04377"/>
    </source>
</evidence>
<dbReference type="Pfam" id="PF04376">
    <property type="entry name" value="ATE_N"/>
    <property type="match status" value="1"/>
</dbReference>
<dbReference type="GO" id="GO:0004057">
    <property type="term" value="F:arginyl-tRNA--protein transferase activity"/>
    <property type="evidence" value="ECO:0007669"/>
    <property type="project" value="InterPro"/>
</dbReference>
<gene>
    <name evidence="4" type="primary">bpt</name>
    <name evidence="7" type="ORF">SAMN02949497_2845</name>
</gene>
<evidence type="ECO:0000259" key="5">
    <source>
        <dbReference type="Pfam" id="PF04376"/>
    </source>
</evidence>
<comment type="function">
    <text evidence="4">Functions in the N-end rule pathway of protein degradation where it conjugates Leu from its aminoacyl-tRNA to the N-termini of proteins containing an N-terminal aspartate or glutamate.</text>
</comment>
<organism evidence="7 8">
    <name type="scientific">Methylomagnum ishizawai</name>
    <dbReference type="NCBI Taxonomy" id="1760988"/>
    <lineage>
        <taxon>Bacteria</taxon>
        <taxon>Pseudomonadati</taxon>
        <taxon>Pseudomonadota</taxon>
        <taxon>Gammaproteobacteria</taxon>
        <taxon>Methylococcales</taxon>
        <taxon>Methylococcaceae</taxon>
        <taxon>Methylomagnum</taxon>
    </lineage>
</organism>
<dbReference type="PANTHER" id="PTHR21367">
    <property type="entry name" value="ARGININE-TRNA-PROTEIN TRANSFERASE 1"/>
    <property type="match status" value="1"/>
</dbReference>
<evidence type="ECO:0000313" key="8">
    <source>
        <dbReference type="Proteomes" id="UP000192923"/>
    </source>
</evidence>
<feature type="domain" description="N-end aminoacyl transferase N-terminal" evidence="5">
    <location>
        <begin position="12"/>
        <end position="82"/>
    </location>
</feature>
<dbReference type="InterPro" id="IPR016181">
    <property type="entry name" value="Acyl_CoA_acyltransferase"/>
</dbReference>
<comment type="subcellular location">
    <subcellularLocation>
        <location evidence="4">Cytoplasm</location>
    </subcellularLocation>
</comment>
<evidence type="ECO:0000256" key="3">
    <source>
        <dbReference type="ARBA" id="ARBA00023315"/>
    </source>
</evidence>
<name>A0A1Y6CYQ6_9GAMM</name>
<keyword evidence="1 4" id="KW-0963">Cytoplasm</keyword>
<evidence type="ECO:0000256" key="4">
    <source>
        <dbReference type="HAMAP-Rule" id="MF_00689"/>
    </source>
</evidence>
<dbReference type="GO" id="GO:0005737">
    <property type="term" value="C:cytoplasm"/>
    <property type="evidence" value="ECO:0007669"/>
    <property type="project" value="UniProtKB-SubCell"/>
</dbReference>
<dbReference type="Pfam" id="PF04377">
    <property type="entry name" value="ATE_C"/>
    <property type="match status" value="1"/>
</dbReference>
<dbReference type="NCBIfam" id="NF002346">
    <property type="entry name" value="PRK01305.2-3"/>
    <property type="match status" value="1"/>
</dbReference>
<evidence type="ECO:0000256" key="2">
    <source>
        <dbReference type="ARBA" id="ARBA00022679"/>
    </source>
</evidence>
<proteinExistence type="inferred from homology"/>
<dbReference type="EC" id="2.3.2.29" evidence="4"/>
<comment type="catalytic activity">
    <reaction evidence="4">
        <text>N-terminal L-glutamyl-[protein] + L-leucyl-tRNA(Leu) = N-terminal L-leucyl-L-glutamyl-[protein] + tRNA(Leu) + H(+)</text>
        <dbReference type="Rhea" id="RHEA:50412"/>
        <dbReference type="Rhea" id="RHEA-COMP:9613"/>
        <dbReference type="Rhea" id="RHEA-COMP:9622"/>
        <dbReference type="Rhea" id="RHEA-COMP:12664"/>
        <dbReference type="Rhea" id="RHEA-COMP:12668"/>
        <dbReference type="ChEBI" id="CHEBI:15378"/>
        <dbReference type="ChEBI" id="CHEBI:64721"/>
        <dbReference type="ChEBI" id="CHEBI:78442"/>
        <dbReference type="ChEBI" id="CHEBI:78494"/>
        <dbReference type="ChEBI" id="CHEBI:133041"/>
        <dbReference type="EC" id="2.3.2.29"/>
    </reaction>
</comment>
<evidence type="ECO:0000313" key="7">
    <source>
        <dbReference type="EMBL" id="SMF95481.1"/>
    </source>
</evidence>